<sequence>MNTYKIEQVARFFGVNDATIITWLKVGRIIDAYLPSDNMQCQIQETAMYKSISKDIPINEIVELYEIEQKRTSLRPMTLAQEQQEILDVISFFETKYGGTYEETLFNRESELTLLEKRDMEEWAYLLSINKLN</sequence>
<organism evidence="1 2">
    <name type="scientific">Paenibacillus glycinis</name>
    <dbReference type="NCBI Taxonomy" id="2697035"/>
    <lineage>
        <taxon>Bacteria</taxon>
        <taxon>Bacillati</taxon>
        <taxon>Bacillota</taxon>
        <taxon>Bacilli</taxon>
        <taxon>Bacillales</taxon>
        <taxon>Paenibacillaceae</taxon>
        <taxon>Paenibacillus</taxon>
    </lineage>
</organism>
<evidence type="ECO:0000313" key="2">
    <source>
        <dbReference type="Proteomes" id="UP000665561"/>
    </source>
</evidence>
<evidence type="ECO:0000313" key="1">
    <source>
        <dbReference type="EMBL" id="NBD25612.1"/>
    </source>
</evidence>
<comment type="caution">
    <text evidence="1">The sequence shown here is derived from an EMBL/GenBank/DDBJ whole genome shotgun (WGS) entry which is preliminary data.</text>
</comment>
<dbReference type="Proteomes" id="UP000665561">
    <property type="component" value="Unassembled WGS sequence"/>
</dbReference>
<keyword evidence="2" id="KW-1185">Reference proteome</keyword>
<accession>A0ABW9XSG5</accession>
<evidence type="ECO:0008006" key="3">
    <source>
        <dbReference type="Google" id="ProtNLM"/>
    </source>
</evidence>
<dbReference type="RefSeq" id="WP_161744423.1">
    <property type="nucleotide sequence ID" value="NZ_JAAAMV010000013.1"/>
</dbReference>
<dbReference type="EMBL" id="JAAAMV010000013">
    <property type="protein sequence ID" value="NBD25612.1"/>
    <property type="molecule type" value="Genomic_DNA"/>
</dbReference>
<proteinExistence type="predicted"/>
<reference evidence="1 2" key="1">
    <citation type="submission" date="2020-01" db="EMBL/GenBank/DDBJ databases">
        <title>Paenibacillus soybeanensis sp. nov. isolated from the nodules of soybean (Glycine max(L.) Merr).</title>
        <authorList>
            <person name="Wang H."/>
        </authorList>
    </citation>
    <scope>NUCLEOTIDE SEQUENCE [LARGE SCALE GENOMIC DNA]</scope>
    <source>
        <strain evidence="1 2">T1</strain>
    </source>
</reference>
<protein>
    <recommendedName>
        <fullName evidence="3">MerR family transcriptional regulator</fullName>
    </recommendedName>
</protein>
<name>A0ABW9XSG5_9BACL</name>
<gene>
    <name evidence="1" type="ORF">GT019_17205</name>
</gene>